<evidence type="ECO:0000313" key="2">
    <source>
        <dbReference type="EMBL" id="KAG9452665.1"/>
    </source>
</evidence>
<proteinExistence type="predicted"/>
<evidence type="ECO:0000256" key="1">
    <source>
        <dbReference type="SAM" id="MobiDB-lite"/>
    </source>
</evidence>
<keyword evidence="3" id="KW-1185">Reference proteome</keyword>
<reference evidence="2 3" key="1">
    <citation type="submission" date="2021-07" db="EMBL/GenBank/DDBJ databases">
        <title>The Aristolochia fimbriata genome: insights into angiosperm evolution, floral development and chemical biosynthesis.</title>
        <authorList>
            <person name="Jiao Y."/>
        </authorList>
    </citation>
    <scope>NUCLEOTIDE SEQUENCE [LARGE SCALE GENOMIC DNA]</scope>
    <source>
        <strain evidence="2">IBCAS-2021</strain>
        <tissue evidence="2">Leaf</tissue>
    </source>
</reference>
<gene>
    <name evidence="2" type="ORF">H6P81_005569</name>
</gene>
<sequence>MSRGVTTRSMARAMKTPALTRSLTTMMVKKTKRRRGMKIKYSAAPLQKSSDVAHEKKQLTKPRARMLPITEKFSLDY</sequence>
<dbReference type="EMBL" id="JAINDJ010000003">
    <property type="protein sequence ID" value="KAG9452665.1"/>
    <property type="molecule type" value="Genomic_DNA"/>
</dbReference>
<name>A0AAV7EX08_ARIFI</name>
<organism evidence="2 3">
    <name type="scientific">Aristolochia fimbriata</name>
    <name type="common">White veined hardy Dutchman's pipe vine</name>
    <dbReference type="NCBI Taxonomy" id="158543"/>
    <lineage>
        <taxon>Eukaryota</taxon>
        <taxon>Viridiplantae</taxon>
        <taxon>Streptophyta</taxon>
        <taxon>Embryophyta</taxon>
        <taxon>Tracheophyta</taxon>
        <taxon>Spermatophyta</taxon>
        <taxon>Magnoliopsida</taxon>
        <taxon>Magnoliidae</taxon>
        <taxon>Piperales</taxon>
        <taxon>Aristolochiaceae</taxon>
        <taxon>Aristolochia</taxon>
    </lineage>
</organism>
<feature type="region of interest" description="Disordered" evidence="1">
    <location>
        <begin position="44"/>
        <end position="65"/>
    </location>
</feature>
<evidence type="ECO:0000313" key="3">
    <source>
        <dbReference type="Proteomes" id="UP000825729"/>
    </source>
</evidence>
<dbReference type="Proteomes" id="UP000825729">
    <property type="component" value="Unassembled WGS sequence"/>
</dbReference>
<accession>A0AAV7EX08</accession>
<comment type="caution">
    <text evidence="2">The sequence shown here is derived from an EMBL/GenBank/DDBJ whole genome shotgun (WGS) entry which is preliminary data.</text>
</comment>
<dbReference type="AlphaFoldDB" id="A0AAV7EX08"/>
<protein>
    <submittedName>
        <fullName evidence="2">Uncharacterized protein</fullName>
    </submittedName>
</protein>